<evidence type="ECO:0000256" key="1">
    <source>
        <dbReference type="ARBA" id="ARBA00004236"/>
    </source>
</evidence>
<evidence type="ECO:0000256" key="7">
    <source>
        <dbReference type="ARBA" id="ARBA00023180"/>
    </source>
</evidence>
<evidence type="ECO:0000256" key="4">
    <source>
        <dbReference type="ARBA" id="ARBA00022692"/>
    </source>
</evidence>
<keyword evidence="6 8" id="KW-0472">Membrane</keyword>
<accession>A0AAU9V9J2</accession>
<keyword evidence="5 8" id="KW-1133">Transmembrane helix</keyword>
<sequence>MRPERKSACLMTCGSILVVIGAIMAIFWPTIFFAQLRSMMTLTPDSTSYGIWSDIPIPMYLECHMFNITNIDDILAGKNVTLEVEEFGPYVYRESHKKTNITWNDNGTVTYYNERFWHFQPDMSNGSLTDVIYSINPIVATVAYVLRHQPTVIRLPVDVFMRMYHEHMFISATVSEWLFDGIDDPILDLAQRFPDLPINIPFDKFGWFYARNGSIDYDGVFLMNTGQNDFSQLGNLEKWRNSNKTMYRDECGDVKGSSGELWAPEIGQPEVTIFAPDICSYMVLPESGPVVVEGIEGVNYAANDSLFDNGYKYPNKACYCDEVRDANCLPSGALNVSSCRFGAPAFVTQPHFLNMDPYYASKVKGLAPKQEMNFELALEMYTGMPLRVAAQLQINLLIRHIRGFTLNNQLPDADTLVPMFWFRQEVRVTQDYAALARFALALRSGLPYGFYALTVIGVLLLVGGIYVLMRKLLKSNDSPILESTQEDNPSPM</sequence>
<keyword evidence="10" id="KW-1185">Reference proteome</keyword>
<feature type="transmembrane region" description="Helical" evidence="8">
    <location>
        <begin position="7"/>
        <end position="28"/>
    </location>
</feature>
<comment type="caution">
    <text evidence="9">The sequence shown here is derived from an EMBL/GenBank/DDBJ whole genome shotgun (WGS) entry which is preliminary data.</text>
</comment>
<evidence type="ECO:0008006" key="11">
    <source>
        <dbReference type="Google" id="ProtNLM"/>
    </source>
</evidence>
<evidence type="ECO:0000256" key="8">
    <source>
        <dbReference type="SAM" id="Phobius"/>
    </source>
</evidence>
<evidence type="ECO:0000256" key="5">
    <source>
        <dbReference type="ARBA" id="ARBA00022989"/>
    </source>
</evidence>
<dbReference type="GO" id="GO:0005737">
    <property type="term" value="C:cytoplasm"/>
    <property type="evidence" value="ECO:0007669"/>
    <property type="project" value="TreeGrafter"/>
</dbReference>
<keyword evidence="4 8" id="KW-0812">Transmembrane</keyword>
<dbReference type="GO" id="GO:0005886">
    <property type="term" value="C:plasma membrane"/>
    <property type="evidence" value="ECO:0007669"/>
    <property type="project" value="UniProtKB-SubCell"/>
</dbReference>
<evidence type="ECO:0000313" key="9">
    <source>
        <dbReference type="EMBL" id="CAH2108671.1"/>
    </source>
</evidence>
<keyword evidence="7" id="KW-0325">Glycoprotein</keyword>
<proteinExistence type="inferred from homology"/>
<evidence type="ECO:0000313" key="10">
    <source>
        <dbReference type="Proteomes" id="UP001153954"/>
    </source>
</evidence>
<dbReference type="Proteomes" id="UP001153954">
    <property type="component" value="Unassembled WGS sequence"/>
</dbReference>
<evidence type="ECO:0000256" key="6">
    <source>
        <dbReference type="ARBA" id="ARBA00023136"/>
    </source>
</evidence>
<dbReference type="AlphaFoldDB" id="A0AAU9V9J2"/>
<evidence type="ECO:0000256" key="2">
    <source>
        <dbReference type="ARBA" id="ARBA00010532"/>
    </source>
</evidence>
<comment type="similarity">
    <text evidence="2">Belongs to the CD36 family.</text>
</comment>
<keyword evidence="3" id="KW-1003">Cell membrane</keyword>
<dbReference type="PRINTS" id="PR01609">
    <property type="entry name" value="CD36FAMILY"/>
</dbReference>
<feature type="transmembrane region" description="Helical" evidence="8">
    <location>
        <begin position="448"/>
        <end position="469"/>
    </location>
</feature>
<gene>
    <name evidence="9" type="ORF">EEDITHA_LOCUS22583</name>
</gene>
<dbReference type="PANTHER" id="PTHR11923:SF114">
    <property type="entry name" value="FI02050P-RELATED"/>
    <property type="match status" value="1"/>
</dbReference>
<reference evidence="9" key="1">
    <citation type="submission" date="2022-03" db="EMBL/GenBank/DDBJ databases">
        <authorList>
            <person name="Tunstrom K."/>
        </authorList>
    </citation>
    <scope>NUCLEOTIDE SEQUENCE</scope>
</reference>
<dbReference type="Pfam" id="PF01130">
    <property type="entry name" value="CD36"/>
    <property type="match status" value="1"/>
</dbReference>
<name>A0AAU9V9J2_EUPED</name>
<protein>
    <recommendedName>
        <fullName evidence="11">Protein croquemort</fullName>
    </recommendedName>
</protein>
<dbReference type="GO" id="GO:0005044">
    <property type="term" value="F:scavenger receptor activity"/>
    <property type="evidence" value="ECO:0007669"/>
    <property type="project" value="TreeGrafter"/>
</dbReference>
<evidence type="ECO:0000256" key="3">
    <source>
        <dbReference type="ARBA" id="ARBA00022475"/>
    </source>
</evidence>
<dbReference type="InterPro" id="IPR002159">
    <property type="entry name" value="CD36_fam"/>
</dbReference>
<organism evidence="9 10">
    <name type="scientific">Euphydryas editha</name>
    <name type="common">Edith's checkerspot</name>
    <dbReference type="NCBI Taxonomy" id="104508"/>
    <lineage>
        <taxon>Eukaryota</taxon>
        <taxon>Metazoa</taxon>
        <taxon>Ecdysozoa</taxon>
        <taxon>Arthropoda</taxon>
        <taxon>Hexapoda</taxon>
        <taxon>Insecta</taxon>
        <taxon>Pterygota</taxon>
        <taxon>Neoptera</taxon>
        <taxon>Endopterygota</taxon>
        <taxon>Lepidoptera</taxon>
        <taxon>Glossata</taxon>
        <taxon>Ditrysia</taxon>
        <taxon>Papilionoidea</taxon>
        <taxon>Nymphalidae</taxon>
        <taxon>Nymphalinae</taxon>
        <taxon>Euphydryas</taxon>
    </lineage>
</organism>
<dbReference type="PANTHER" id="PTHR11923">
    <property type="entry name" value="SCAVENGER RECEPTOR CLASS B TYPE-1 SR-B1"/>
    <property type="match status" value="1"/>
</dbReference>
<dbReference type="EMBL" id="CAKOGL010000031">
    <property type="protein sequence ID" value="CAH2108671.1"/>
    <property type="molecule type" value="Genomic_DNA"/>
</dbReference>
<comment type="subcellular location">
    <subcellularLocation>
        <location evidence="1">Cell membrane</location>
    </subcellularLocation>
</comment>